<comment type="pathway">
    <text evidence="4">Metabolic intermediate biosynthesis; (R)-mevalonate biosynthesis; (R)-mevalonate from acetyl-CoA: step 2/3.</text>
</comment>
<dbReference type="GO" id="GO:0006084">
    <property type="term" value="P:acetyl-CoA metabolic process"/>
    <property type="evidence" value="ECO:0007669"/>
    <property type="project" value="InterPro"/>
</dbReference>
<dbReference type="UniPathway" id="UPA00058">
    <property type="reaction ID" value="UER00102"/>
</dbReference>
<keyword evidence="8" id="KW-1185">Reference proteome</keyword>
<comment type="caution">
    <text evidence="7">The sequence shown here is derived from an EMBL/GenBank/DDBJ whole genome shotgun (WGS) entry which is preliminary data.</text>
</comment>
<dbReference type="InterPro" id="IPR013746">
    <property type="entry name" value="HMG_CoA_synt_C_dom"/>
</dbReference>
<dbReference type="NCBIfam" id="TIGR01833">
    <property type="entry name" value="HMG-CoA-S_euk"/>
    <property type="match status" value="1"/>
</dbReference>
<proteinExistence type="inferred from homology"/>
<comment type="similarity">
    <text evidence="4">Belongs to the thiolase-like superfamily. HMG-CoA synthase family.</text>
</comment>
<dbReference type="CDD" id="cd00827">
    <property type="entry name" value="init_cond_enzymes"/>
    <property type="match status" value="1"/>
</dbReference>
<dbReference type="Pfam" id="PF08540">
    <property type="entry name" value="HMG_CoA_synt_C"/>
    <property type="match status" value="1"/>
</dbReference>
<dbReference type="Gene3D" id="3.40.47.10">
    <property type="match status" value="1"/>
</dbReference>
<comment type="function">
    <text evidence="4">Catalyzes the condensation of acetyl-CoA with acetoacetyl-CoA to form HMG-CoA.</text>
</comment>
<evidence type="ECO:0000313" key="8">
    <source>
        <dbReference type="Proteomes" id="UP000095767"/>
    </source>
</evidence>
<feature type="binding site" evidence="3">
    <location>
        <position position="236"/>
    </location>
    <ligand>
        <name>CoA</name>
        <dbReference type="ChEBI" id="CHEBI:57287"/>
    </ligand>
</feature>
<dbReference type="PANTHER" id="PTHR43323">
    <property type="entry name" value="3-HYDROXY-3-METHYLGLUTARYL COENZYME A SYNTHASE"/>
    <property type="match status" value="1"/>
</dbReference>
<evidence type="ECO:0000256" key="1">
    <source>
        <dbReference type="ARBA" id="ARBA00022679"/>
    </source>
</evidence>
<dbReference type="EMBL" id="LWDX02041190">
    <property type="protein sequence ID" value="OEL23911.1"/>
    <property type="molecule type" value="Genomic_DNA"/>
</dbReference>
<dbReference type="GO" id="GO:0010142">
    <property type="term" value="P:farnesyl diphosphate biosynthetic process, mevalonate pathway"/>
    <property type="evidence" value="ECO:0007669"/>
    <property type="project" value="InterPro"/>
</dbReference>
<feature type="binding site" evidence="3">
    <location>
        <position position="279"/>
    </location>
    <ligand>
        <name>CoA</name>
        <dbReference type="ChEBI" id="CHEBI:57287"/>
    </ligand>
</feature>
<evidence type="ECO:0000256" key="5">
    <source>
        <dbReference type="SAM" id="MobiDB-lite"/>
    </source>
</evidence>
<organism evidence="7 8">
    <name type="scientific">Dichanthelium oligosanthes</name>
    <dbReference type="NCBI Taxonomy" id="888268"/>
    <lineage>
        <taxon>Eukaryota</taxon>
        <taxon>Viridiplantae</taxon>
        <taxon>Streptophyta</taxon>
        <taxon>Embryophyta</taxon>
        <taxon>Tracheophyta</taxon>
        <taxon>Spermatophyta</taxon>
        <taxon>Magnoliopsida</taxon>
        <taxon>Liliopsida</taxon>
        <taxon>Poales</taxon>
        <taxon>Poaceae</taxon>
        <taxon>PACMAD clade</taxon>
        <taxon>Panicoideae</taxon>
        <taxon>Panicodae</taxon>
        <taxon>Paniceae</taxon>
        <taxon>Dichantheliinae</taxon>
        <taxon>Dichanthelium</taxon>
    </lineage>
</organism>
<dbReference type="SUPFAM" id="SSF53901">
    <property type="entry name" value="Thiolase-like"/>
    <property type="match status" value="1"/>
</dbReference>
<keyword evidence="4" id="KW-1207">Sterol metabolism</keyword>
<dbReference type="OrthoDB" id="1269963at2759"/>
<evidence type="ECO:0000256" key="2">
    <source>
        <dbReference type="PIRSR" id="PIRSR610122-1"/>
    </source>
</evidence>
<keyword evidence="4" id="KW-0443">Lipid metabolism</keyword>
<dbReference type="GO" id="GO:0004421">
    <property type="term" value="F:hydroxymethylglutaryl-CoA synthase activity"/>
    <property type="evidence" value="ECO:0007669"/>
    <property type="project" value="UniProtKB-EC"/>
</dbReference>
<keyword evidence="4" id="KW-0756">Sterol biosynthesis</keyword>
<dbReference type="STRING" id="888268.A0A1E5VFM8"/>
<keyword evidence="4" id="KW-0752">Steroid biosynthesis</keyword>
<evidence type="ECO:0000259" key="6">
    <source>
        <dbReference type="Pfam" id="PF08540"/>
    </source>
</evidence>
<evidence type="ECO:0000313" key="7">
    <source>
        <dbReference type="EMBL" id="OEL23911.1"/>
    </source>
</evidence>
<keyword evidence="1 4" id="KW-0808">Transferase</keyword>
<name>A0A1E5VFM8_9POAL</name>
<dbReference type="EC" id="2.3.3.10" evidence="4"/>
<dbReference type="Proteomes" id="UP000095767">
    <property type="component" value="Unassembled WGS sequence"/>
</dbReference>
<dbReference type="GO" id="GO:0016126">
    <property type="term" value="P:sterol biosynthetic process"/>
    <property type="evidence" value="ECO:0007669"/>
    <property type="project" value="UniProtKB-KW"/>
</dbReference>
<dbReference type="AlphaFoldDB" id="A0A1E5VFM8"/>
<feature type="active site" description="Proton donor/acceptor" evidence="2">
    <location>
        <position position="274"/>
    </location>
</feature>
<evidence type="ECO:0000256" key="4">
    <source>
        <dbReference type="RuleBase" id="RU364071"/>
    </source>
</evidence>
<dbReference type="InterPro" id="IPR010122">
    <property type="entry name" value="HMG_CoA_synthase_euk"/>
</dbReference>
<gene>
    <name evidence="7" type="ORF">BAE44_0015071</name>
</gene>
<comment type="catalytic activity">
    <reaction evidence="4">
        <text>acetoacetyl-CoA + acetyl-CoA + H2O = (3S)-3-hydroxy-3-methylglutaryl-CoA + CoA + H(+)</text>
        <dbReference type="Rhea" id="RHEA:10188"/>
        <dbReference type="ChEBI" id="CHEBI:15377"/>
        <dbReference type="ChEBI" id="CHEBI:15378"/>
        <dbReference type="ChEBI" id="CHEBI:43074"/>
        <dbReference type="ChEBI" id="CHEBI:57286"/>
        <dbReference type="ChEBI" id="CHEBI:57287"/>
        <dbReference type="ChEBI" id="CHEBI:57288"/>
        <dbReference type="EC" id="2.3.3.10"/>
    </reaction>
</comment>
<dbReference type="PANTHER" id="PTHR43323:SF13">
    <property type="entry name" value="HYDROXYMETHYLGLUTARYL-COA SYNTHASE"/>
    <property type="match status" value="1"/>
</dbReference>
<sequence length="496" mass="55171">MAATPPLSRDPSPQPRRPATCTGPANKLRGGLLLGRYELGRLLGHGTFAKVVEGPARPTGLAAAIAMLIAPNAPISHSRANRDSHSAHATISASLILQVNIRIFRVPFSVQQGKLAQKSSARLYCNGFMYNLEIQDGLTVVNSLLKKYKVDPKLIGRLEVYAEGPARPTGGAAAIAMLIGPNAPISFESKYRASHMAHVYDFYKPDLASEYPPNFLRVQHFLITADSLQVVDGKLSQTCYLMALDSCYRQLCNKYEKIVGKQFSISDAEYVVFHSPYNKLVQKSFARLYYNDFMRNCSSIDDDAKEKLQPFSNLTGEESYQSRDLEKASQQVAKHLYDIKVQPSTLLPKQIGNMYTASLYAALASVLYSKHDSLDGQRILMFSYGSGLTSTMFSLRLNKGQHPFSLSNIASVLGVTEKLRSRHETLPEKFVDTLKLMEHRYGAKDFETSKDTSLLPPGTFYLTRVDSMYRRFYDQKPLEEMVGGKAKCCNGFANGH</sequence>
<accession>A0A1E5VFM8</accession>
<evidence type="ECO:0000256" key="3">
    <source>
        <dbReference type="PIRSR" id="PIRSR610122-2"/>
    </source>
</evidence>
<keyword evidence="4" id="KW-0753">Steroid metabolism</keyword>
<dbReference type="InterPro" id="IPR016039">
    <property type="entry name" value="Thiolase-like"/>
</dbReference>
<keyword evidence="4" id="KW-0444">Lipid biosynthesis</keyword>
<feature type="binding site" evidence="3">
    <location>
        <position position="283"/>
    </location>
    <ligand>
        <name>CoA</name>
        <dbReference type="ChEBI" id="CHEBI:57287"/>
    </ligand>
</feature>
<protein>
    <recommendedName>
        <fullName evidence="4">Hydroxymethylglutaryl-CoA synthase</fullName>
        <shortName evidence="4">HMG-CoA synthase</shortName>
        <ecNumber evidence="4">2.3.3.10</ecNumber>
    </recommendedName>
    <alternativeName>
        <fullName evidence="4">3-hydroxy-3-methylglutaryl coenzyme A synthase</fullName>
    </alternativeName>
</protein>
<feature type="region of interest" description="Disordered" evidence="5">
    <location>
        <begin position="1"/>
        <end position="25"/>
    </location>
</feature>
<reference evidence="7 8" key="1">
    <citation type="submission" date="2016-09" db="EMBL/GenBank/DDBJ databases">
        <title>The draft genome of Dichanthelium oligosanthes: A C3 panicoid grass species.</title>
        <authorList>
            <person name="Studer A.J."/>
            <person name="Schnable J.C."/>
            <person name="Brutnell T.P."/>
        </authorList>
    </citation>
    <scope>NUCLEOTIDE SEQUENCE [LARGE SCALE GENOMIC DNA]</scope>
    <source>
        <strain evidence="8">cv. Kellogg 1175</strain>
        <tissue evidence="7">Leaf</tissue>
    </source>
</reference>
<feature type="domain" description="Hydroxymethylglutaryl-coenzyme A synthase C-terminal" evidence="6">
    <location>
        <begin position="185"/>
        <end position="476"/>
    </location>
</feature>